<reference evidence="1 2" key="1">
    <citation type="submission" date="2018-04" db="EMBL/GenBank/DDBJ databases">
        <title>Draft genome sequence of Pseudomonas syringae pv. actinidiae biovar 3 strains isolated from kiwifruit in Kagawa prefecture.</title>
        <authorList>
            <person name="Tabuchi M."/>
            <person name="Saito M."/>
            <person name="Fujiwara S."/>
            <person name="Sasa N."/>
            <person name="Akimitsu K."/>
            <person name="Gomi K."/>
            <person name="Konishi-Sugita S."/>
            <person name="Hamano K."/>
            <person name="Kataoka I."/>
        </authorList>
    </citation>
    <scope>NUCLEOTIDE SEQUENCE [LARGE SCALE GENOMIC DNA]</scope>
    <source>
        <strain evidence="1 2">MAFF212211</strain>
    </source>
</reference>
<dbReference type="EMBL" id="BGKA01000194">
    <property type="protein sequence ID" value="GBH19287.1"/>
    <property type="molecule type" value="Genomic_DNA"/>
</dbReference>
<protein>
    <submittedName>
        <fullName evidence="1">Uncharacterized protein</fullName>
    </submittedName>
</protein>
<accession>A0AAN4Q8K3</accession>
<name>A0AAN4Q8K3_PSESF</name>
<comment type="caution">
    <text evidence="1">The sequence shown here is derived from an EMBL/GenBank/DDBJ whole genome shotgun (WGS) entry which is preliminary data.</text>
</comment>
<organism evidence="1 2">
    <name type="scientific">Pseudomonas syringae pv. actinidiae</name>
    <dbReference type="NCBI Taxonomy" id="103796"/>
    <lineage>
        <taxon>Bacteria</taxon>
        <taxon>Pseudomonadati</taxon>
        <taxon>Pseudomonadota</taxon>
        <taxon>Gammaproteobacteria</taxon>
        <taxon>Pseudomonadales</taxon>
        <taxon>Pseudomonadaceae</taxon>
        <taxon>Pseudomonas</taxon>
        <taxon>Pseudomonas syringae</taxon>
    </lineage>
</organism>
<dbReference type="Proteomes" id="UP000248291">
    <property type="component" value="Unassembled WGS sequence"/>
</dbReference>
<dbReference type="AlphaFoldDB" id="A0AAN4Q8K3"/>
<evidence type="ECO:0000313" key="1">
    <source>
        <dbReference type="EMBL" id="GBH19287.1"/>
    </source>
</evidence>
<sequence>MPDLTEAPRKRGLEAGKKRLFTRLSTIIVDNLVPALVSIARRGRRGFVYRERFAEREWV</sequence>
<proteinExistence type="predicted"/>
<gene>
    <name evidence="1" type="ORF">KPSA3_05294</name>
</gene>
<evidence type="ECO:0000313" key="2">
    <source>
        <dbReference type="Proteomes" id="UP000248291"/>
    </source>
</evidence>